<evidence type="ECO:0008006" key="4">
    <source>
        <dbReference type="Google" id="ProtNLM"/>
    </source>
</evidence>
<name>A0ABM8E5Q4_9HYPH</name>
<organism evidence="2 3">
    <name type="scientific">Methylocystis iwaonis</name>
    <dbReference type="NCBI Taxonomy" id="2885079"/>
    <lineage>
        <taxon>Bacteria</taxon>
        <taxon>Pseudomonadati</taxon>
        <taxon>Pseudomonadota</taxon>
        <taxon>Alphaproteobacteria</taxon>
        <taxon>Hyphomicrobiales</taxon>
        <taxon>Methylocystaceae</taxon>
        <taxon>Methylocystis</taxon>
    </lineage>
</organism>
<reference evidence="2 3" key="1">
    <citation type="journal article" date="2023" name="Int. J. Syst. Evol. Microbiol.">
        <title>Methylocystis iwaonis sp. nov., a type II methane-oxidizing bacterium from surface soil of a rice paddy field in Japan, and emended description of the genus Methylocystis (ex Whittenbury et al. 1970) Bowman et al. 1993.</title>
        <authorList>
            <person name="Kaise H."/>
            <person name="Sawadogo J.B."/>
            <person name="Alam M.S."/>
            <person name="Ueno C."/>
            <person name="Dianou D."/>
            <person name="Shinjo R."/>
            <person name="Asakawa S."/>
        </authorList>
    </citation>
    <scope>NUCLEOTIDE SEQUENCE [LARGE SCALE GENOMIC DNA]</scope>
    <source>
        <strain evidence="2 3">SS37A-Re</strain>
    </source>
</reference>
<evidence type="ECO:0000313" key="3">
    <source>
        <dbReference type="Proteomes" id="UP001317629"/>
    </source>
</evidence>
<sequence length="82" mass="9432">MWSSRQPTRLCKTVAIALIVTFASDALAQTIWLPRPPARIHRSQPSYAGDCGPNPPPGYRWDLKGWRSGFNRDFECYMLDEY</sequence>
<dbReference type="Proteomes" id="UP001317629">
    <property type="component" value="Chromosome"/>
</dbReference>
<feature type="chain" id="PRO_5046175642" description="Secreted protein" evidence="1">
    <location>
        <begin position="29"/>
        <end position="82"/>
    </location>
</feature>
<evidence type="ECO:0000313" key="2">
    <source>
        <dbReference type="EMBL" id="BDV33231.1"/>
    </source>
</evidence>
<protein>
    <recommendedName>
        <fullName evidence="4">Secreted protein</fullName>
    </recommendedName>
</protein>
<accession>A0ABM8E5Q4</accession>
<feature type="signal peptide" evidence="1">
    <location>
        <begin position="1"/>
        <end position="28"/>
    </location>
</feature>
<gene>
    <name evidence="2" type="ORF">SS37A_07600</name>
</gene>
<keyword evidence="1" id="KW-0732">Signal</keyword>
<proteinExistence type="predicted"/>
<keyword evidence="3" id="KW-1185">Reference proteome</keyword>
<dbReference type="RefSeq" id="WP_281930589.1">
    <property type="nucleotide sequence ID" value="NZ_AP027142.1"/>
</dbReference>
<dbReference type="EMBL" id="AP027142">
    <property type="protein sequence ID" value="BDV33231.1"/>
    <property type="molecule type" value="Genomic_DNA"/>
</dbReference>
<evidence type="ECO:0000256" key="1">
    <source>
        <dbReference type="SAM" id="SignalP"/>
    </source>
</evidence>